<name>A0ABY4HKF3_9FLAO</name>
<dbReference type="PROSITE" id="PS51257">
    <property type="entry name" value="PROKAR_LIPOPROTEIN"/>
    <property type="match status" value="1"/>
</dbReference>
<dbReference type="Proteomes" id="UP000830454">
    <property type="component" value="Chromosome"/>
</dbReference>
<dbReference type="RefSeq" id="WP_045967403.1">
    <property type="nucleotide sequence ID" value="NZ_CP090145.1"/>
</dbReference>
<proteinExistence type="predicted"/>
<sequence length="135" mass="15310">MRLIKCFIITIVLLFISCNDITDCLFDIKPNIVDNGFVDGIVSQNYEDYITVDIQNANSSNYEIDNVEIEGNLPSGITSFFNGRKVYFEGIPTAIGTYDFNIKITVLYVNDYDNENNDDHLCGNTTSKSYSIKIY</sequence>
<organism evidence="1 2">
    <name type="scientific">Flavobacterium sediminilitoris</name>
    <dbReference type="NCBI Taxonomy" id="2024526"/>
    <lineage>
        <taxon>Bacteria</taxon>
        <taxon>Pseudomonadati</taxon>
        <taxon>Bacteroidota</taxon>
        <taxon>Flavobacteriia</taxon>
        <taxon>Flavobacteriales</taxon>
        <taxon>Flavobacteriaceae</taxon>
        <taxon>Flavobacterium</taxon>
    </lineage>
</organism>
<gene>
    <name evidence="1" type="ORF">LXD69_14110</name>
</gene>
<reference evidence="1" key="2">
    <citation type="submission" date="2022-04" db="EMBL/GenBank/DDBJ databases">
        <title>Complete Genome Sequence of Flavobacterium sediminilitoris YSM-43, Isolated from a Tidal Sediment.</title>
        <authorList>
            <person name="Lee P.A."/>
        </authorList>
    </citation>
    <scope>NUCLEOTIDE SEQUENCE</scope>
    <source>
        <strain evidence="1">YSM-43</strain>
    </source>
</reference>
<reference evidence="1" key="1">
    <citation type="submission" date="2021-12" db="EMBL/GenBank/DDBJ databases">
        <authorList>
            <person name="Cha I.-T."/>
            <person name="Lee K.-E."/>
            <person name="Park S.-J."/>
        </authorList>
    </citation>
    <scope>NUCLEOTIDE SEQUENCE</scope>
    <source>
        <strain evidence="1">YSM-43</strain>
    </source>
</reference>
<dbReference type="EMBL" id="CP090145">
    <property type="protein sequence ID" value="UOX33168.1"/>
    <property type="molecule type" value="Genomic_DNA"/>
</dbReference>
<protein>
    <submittedName>
        <fullName evidence="1">Uncharacterized protein</fullName>
    </submittedName>
</protein>
<evidence type="ECO:0000313" key="1">
    <source>
        <dbReference type="EMBL" id="UOX33168.1"/>
    </source>
</evidence>
<evidence type="ECO:0000313" key="2">
    <source>
        <dbReference type="Proteomes" id="UP000830454"/>
    </source>
</evidence>
<keyword evidence="2" id="KW-1185">Reference proteome</keyword>
<accession>A0ABY4HKF3</accession>